<dbReference type="NCBIfam" id="TIGR03943">
    <property type="entry name" value="TIGR03943 family putative permease subunit"/>
    <property type="match status" value="1"/>
</dbReference>
<dbReference type="InterPro" id="IPR052955">
    <property type="entry name" value="UPF0703_membrane_permease"/>
</dbReference>
<dbReference type="PANTHER" id="PTHR40047">
    <property type="entry name" value="UPF0703 PROTEIN YCGQ"/>
    <property type="match status" value="1"/>
</dbReference>
<gene>
    <name evidence="3" type="ORF">CJ213_04750</name>
</gene>
<evidence type="ECO:0000256" key="1">
    <source>
        <dbReference type="SAM" id="Phobius"/>
    </source>
</evidence>
<dbReference type="Pfam" id="PF21537">
    <property type="entry name" value="DUF1980_C"/>
    <property type="match status" value="1"/>
</dbReference>
<sequence length="256" mass="28803">MKKQKCVEHNACKKITLAQLVEAILLLFFAVIIAEVTLSGRYTLFTTPRAYYYLLITAILLFILSICAAIGWFSVSSRDVWRMFVAFVVPALLIIVPLRYAQNISVDGFDQYAGGRAIAIRSQNYPLPGLYEKSHEITVDDDDFGSWYDEIDHNAAKYDGYAITLTGFVSRDSTLNANQFRVSRQLMSCCILDMSPFGLVAEKSNIGEIQDHEWVRVRARVSRGNIGIPGYQHPGVVLHVISMQTAQAPTGYFYRP</sequence>
<feature type="transmembrane region" description="Helical" evidence="1">
    <location>
        <begin position="20"/>
        <end position="38"/>
    </location>
</feature>
<evidence type="ECO:0000313" key="3">
    <source>
        <dbReference type="EMBL" id="PMC55395.1"/>
    </source>
</evidence>
<feature type="transmembrane region" description="Helical" evidence="1">
    <location>
        <begin position="50"/>
        <end position="73"/>
    </location>
</feature>
<keyword evidence="1" id="KW-0472">Membrane</keyword>
<keyword evidence="1" id="KW-0812">Transmembrane</keyword>
<proteinExistence type="predicted"/>
<comment type="caution">
    <text evidence="3">The sequence shown here is derived from an EMBL/GenBank/DDBJ whole genome shotgun (WGS) entry which is preliminary data.</text>
</comment>
<evidence type="ECO:0000313" key="4">
    <source>
        <dbReference type="Proteomes" id="UP000235293"/>
    </source>
</evidence>
<reference evidence="3 4" key="1">
    <citation type="submission" date="2017-09" db="EMBL/GenBank/DDBJ databases">
        <title>Bacterial strain isolated from the female urinary microbiota.</title>
        <authorList>
            <person name="Thomas-White K."/>
            <person name="Kumar N."/>
            <person name="Forster S."/>
            <person name="Putonti C."/>
            <person name="Lawley T."/>
            <person name="Wolfe A.J."/>
        </authorList>
    </citation>
    <scope>NUCLEOTIDE SEQUENCE [LARGE SCALE GENOMIC DNA]</scope>
    <source>
        <strain evidence="3 4">UMB0411</strain>
    </source>
</reference>
<organism evidence="3 4">
    <name type="scientific">Gardnerella swidsinskii</name>
    <dbReference type="NCBI Taxonomy" id="2792979"/>
    <lineage>
        <taxon>Bacteria</taxon>
        <taxon>Bacillati</taxon>
        <taxon>Actinomycetota</taxon>
        <taxon>Actinomycetes</taxon>
        <taxon>Bifidobacteriales</taxon>
        <taxon>Bifidobacteriaceae</taxon>
        <taxon>Gardnerella</taxon>
    </lineage>
</organism>
<evidence type="ECO:0000259" key="2">
    <source>
        <dbReference type="Pfam" id="PF21537"/>
    </source>
</evidence>
<protein>
    <submittedName>
        <fullName evidence="3">TIGR03943 family protein</fullName>
    </submittedName>
</protein>
<dbReference type="PANTHER" id="PTHR40047:SF1">
    <property type="entry name" value="UPF0703 PROTEIN YCGQ"/>
    <property type="match status" value="1"/>
</dbReference>
<accession>A0A9X7FFS2</accession>
<dbReference type="AlphaFoldDB" id="A0A9X7FFS2"/>
<feature type="transmembrane region" description="Helical" evidence="1">
    <location>
        <begin position="80"/>
        <end position="100"/>
    </location>
</feature>
<keyword evidence="1" id="KW-1133">Transmembrane helix</keyword>
<name>A0A9X7FFS2_9BIFI</name>
<dbReference type="EMBL" id="PNGY01000001">
    <property type="protein sequence ID" value="PMC55395.1"/>
    <property type="molecule type" value="Genomic_DNA"/>
</dbReference>
<feature type="domain" description="DUF1980" evidence="2">
    <location>
        <begin position="126"/>
        <end position="255"/>
    </location>
</feature>
<dbReference type="RefSeq" id="WP_004109484.1">
    <property type="nucleotide sequence ID" value="NZ_CP083176.1"/>
</dbReference>
<dbReference type="InterPro" id="IPR015402">
    <property type="entry name" value="DUF1980"/>
</dbReference>
<dbReference type="InterPro" id="IPR048447">
    <property type="entry name" value="DUF1980_C"/>
</dbReference>
<dbReference type="Proteomes" id="UP000235293">
    <property type="component" value="Unassembled WGS sequence"/>
</dbReference>